<protein>
    <submittedName>
        <fullName evidence="1">Gas vesicle protein</fullName>
    </submittedName>
</protein>
<evidence type="ECO:0000313" key="1">
    <source>
        <dbReference type="EMBL" id="NMH95642.1"/>
    </source>
</evidence>
<gene>
    <name evidence="1" type="ORF">HF519_29755</name>
</gene>
<sequence>MRSAGAAARLAAREVADLTGRTPEGIVSVQRSEDGWVVGIEVVEARRIPDSADILATYEAELDAHGELLSYRRTRRYSRGRLREE</sequence>
<reference evidence="1 2" key="1">
    <citation type="submission" date="2020-04" db="EMBL/GenBank/DDBJ databases">
        <authorList>
            <person name="Klaysubun C."/>
            <person name="Duangmal K."/>
            <person name="Lipun K."/>
        </authorList>
    </citation>
    <scope>NUCLEOTIDE SEQUENCE [LARGE SCALE GENOMIC DNA]</scope>
    <source>
        <strain evidence="1 2">DSM 45300</strain>
    </source>
</reference>
<dbReference type="AlphaFoldDB" id="A0A848DS16"/>
<proteinExistence type="predicted"/>
<dbReference type="Pfam" id="PF05800">
    <property type="entry name" value="GvpO"/>
    <property type="match status" value="1"/>
</dbReference>
<dbReference type="EMBL" id="JAAXKZ010000233">
    <property type="protein sequence ID" value="NMH95642.1"/>
    <property type="molecule type" value="Genomic_DNA"/>
</dbReference>
<organism evidence="1 2">
    <name type="scientific">Pseudonocardia bannensis</name>
    <dbReference type="NCBI Taxonomy" id="630973"/>
    <lineage>
        <taxon>Bacteria</taxon>
        <taxon>Bacillati</taxon>
        <taxon>Actinomycetota</taxon>
        <taxon>Actinomycetes</taxon>
        <taxon>Pseudonocardiales</taxon>
        <taxon>Pseudonocardiaceae</taxon>
        <taxon>Pseudonocardia</taxon>
    </lineage>
</organism>
<dbReference type="InterPro" id="IPR008634">
    <property type="entry name" value="Gas-vesicle_GvpO"/>
</dbReference>
<name>A0A848DS16_9PSEU</name>
<comment type="caution">
    <text evidence="1">The sequence shown here is derived from an EMBL/GenBank/DDBJ whole genome shotgun (WGS) entry which is preliminary data.</text>
</comment>
<keyword evidence="2" id="KW-1185">Reference proteome</keyword>
<dbReference type="GO" id="GO:0031412">
    <property type="term" value="P:gas vesicle organization"/>
    <property type="evidence" value="ECO:0007669"/>
    <property type="project" value="InterPro"/>
</dbReference>
<dbReference type="PIRSF" id="PIRSF028743">
    <property type="entry name" value="GvpO_protein"/>
    <property type="match status" value="1"/>
</dbReference>
<accession>A0A848DS16</accession>
<dbReference type="Proteomes" id="UP000586918">
    <property type="component" value="Unassembled WGS sequence"/>
</dbReference>
<evidence type="ECO:0000313" key="2">
    <source>
        <dbReference type="Proteomes" id="UP000586918"/>
    </source>
</evidence>